<dbReference type="AlphaFoldDB" id="X1I7G2"/>
<accession>X1I7G2</accession>
<organism evidence="1">
    <name type="scientific">marine sediment metagenome</name>
    <dbReference type="NCBI Taxonomy" id="412755"/>
    <lineage>
        <taxon>unclassified sequences</taxon>
        <taxon>metagenomes</taxon>
        <taxon>ecological metagenomes</taxon>
    </lineage>
</organism>
<name>X1I7G2_9ZZZZ</name>
<comment type="caution">
    <text evidence="1">The sequence shown here is derived from an EMBL/GenBank/DDBJ whole genome shotgun (WGS) entry which is preliminary data.</text>
</comment>
<sequence length="55" mass="5842">KHGSALSRIMATGSPDGVVVSFRDITTEVDGDCHIDCYGSLAGAYLTFSILGYWS</sequence>
<feature type="non-terminal residue" evidence="1">
    <location>
        <position position="1"/>
    </location>
</feature>
<evidence type="ECO:0000313" key="1">
    <source>
        <dbReference type="EMBL" id="GAH65225.1"/>
    </source>
</evidence>
<proteinExistence type="predicted"/>
<protein>
    <submittedName>
        <fullName evidence="1">Uncharacterized protein</fullName>
    </submittedName>
</protein>
<dbReference type="EMBL" id="BARU01026652">
    <property type="protein sequence ID" value="GAH65225.1"/>
    <property type="molecule type" value="Genomic_DNA"/>
</dbReference>
<gene>
    <name evidence="1" type="ORF">S03H2_42785</name>
</gene>
<reference evidence="1" key="1">
    <citation type="journal article" date="2014" name="Front. Microbiol.">
        <title>High frequency of phylogenetically diverse reductive dehalogenase-homologous genes in deep subseafloor sedimentary metagenomes.</title>
        <authorList>
            <person name="Kawai M."/>
            <person name="Futagami T."/>
            <person name="Toyoda A."/>
            <person name="Takaki Y."/>
            <person name="Nishi S."/>
            <person name="Hori S."/>
            <person name="Arai W."/>
            <person name="Tsubouchi T."/>
            <person name="Morono Y."/>
            <person name="Uchiyama I."/>
            <person name="Ito T."/>
            <person name="Fujiyama A."/>
            <person name="Inagaki F."/>
            <person name="Takami H."/>
        </authorList>
    </citation>
    <scope>NUCLEOTIDE SEQUENCE</scope>
    <source>
        <strain evidence="1">Expedition CK06-06</strain>
    </source>
</reference>